<feature type="compositionally biased region" description="Low complexity" evidence="1">
    <location>
        <begin position="217"/>
        <end position="243"/>
    </location>
</feature>
<reference evidence="4" key="1">
    <citation type="submission" date="2016-11" db="UniProtKB">
        <authorList>
            <consortium name="WormBaseParasite"/>
        </authorList>
    </citation>
    <scope>IDENTIFICATION</scope>
</reference>
<name>A0A1I8F7N8_9PLAT</name>
<feature type="region of interest" description="Disordered" evidence="1">
    <location>
        <begin position="1"/>
        <end position="42"/>
    </location>
</feature>
<organism evidence="3 4">
    <name type="scientific">Macrostomum lignano</name>
    <dbReference type="NCBI Taxonomy" id="282301"/>
    <lineage>
        <taxon>Eukaryota</taxon>
        <taxon>Metazoa</taxon>
        <taxon>Spiralia</taxon>
        <taxon>Lophotrochozoa</taxon>
        <taxon>Platyhelminthes</taxon>
        <taxon>Rhabditophora</taxon>
        <taxon>Macrostomorpha</taxon>
        <taxon>Macrostomida</taxon>
        <taxon>Macrostomidae</taxon>
        <taxon>Macrostomum</taxon>
    </lineage>
</organism>
<evidence type="ECO:0000256" key="1">
    <source>
        <dbReference type="SAM" id="MobiDB-lite"/>
    </source>
</evidence>
<feature type="region of interest" description="Disordered" evidence="1">
    <location>
        <begin position="187"/>
        <end position="243"/>
    </location>
</feature>
<dbReference type="GO" id="GO:0007200">
    <property type="term" value="P:phospholipase C-activating G protein-coupled receptor signaling pathway"/>
    <property type="evidence" value="ECO:0007669"/>
    <property type="project" value="InterPro"/>
</dbReference>
<feature type="domain" description="Diacylglycerol kinase accessory" evidence="2">
    <location>
        <begin position="51"/>
        <end position="84"/>
    </location>
</feature>
<dbReference type="AlphaFoldDB" id="A0A1I8F7N8"/>
<feature type="compositionally biased region" description="Low complexity" evidence="1">
    <location>
        <begin position="187"/>
        <end position="198"/>
    </location>
</feature>
<keyword evidence="3" id="KW-1185">Reference proteome</keyword>
<proteinExistence type="predicted"/>
<evidence type="ECO:0000259" key="2">
    <source>
        <dbReference type="Pfam" id="PF00609"/>
    </source>
</evidence>
<sequence length="243" mass="27299">WHVDIEPNPDCPAGRPSYSDANSESGSCGGSGGGAAAAAGRPTTSAFWEPDAAVALEFHESREANPERFSSRLRNMMFYAGVTKIDCSDSDYGFNPDDNFRPASKIMERLRLAGVLWWPSQTTKRLQYDKYLLRRASSEYPFRAPQPQQPQQPFFRSFIRQSQESHARHITHCTYTRSARRIFISSSDDSYNSSQQQQLRKNSSMPDDYRCSQNQQAAAAEARLRRSAAVSSASVTREPLIRG</sequence>
<feature type="compositionally biased region" description="Polar residues" evidence="1">
    <location>
        <begin position="199"/>
        <end position="216"/>
    </location>
</feature>
<dbReference type="GO" id="GO:0004143">
    <property type="term" value="F:ATP-dependent diacylglycerol kinase activity"/>
    <property type="evidence" value="ECO:0007669"/>
    <property type="project" value="InterPro"/>
</dbReference>
<dbReference type="Proteomes" id="UP000095280">
    <property type="component" value="Unplaced"/>
</dbReference>
<evidence type="ECO:0000313" key="4">
    <source>
        <dbReference type="WBParaSite" id="maker-unitig_23663-snap-gene-0.2-mRNA-1"/>
    </source>
</evidence>
<dbReference type="InterPro" id="IPR000756">
    <property type="entry name" value="Diacylglycerol_kin_accessory"/>
</dbReference>
<dbReference type="WBParaSite" id="maker-unitig_23663-snap-gene-0.2-mRNA-1">
    <property type="protein sequence ID" value="maker-unitig_23663-snap-gene-0.2-mRNA-1"/>
    <property type="gene ID" value="maker-unitig_23663-snap-gene-0.2"/>
</dbReference>
<evidence type="ECO:0000313" key="3">
    <source>
        <dbReference type="Proteomes" id="UP000095280"/>
    </source>
</evidence>
<dbReference type="Pfam" id="PF00609">
    <property type="entry name" value="DAGK_acc"/>
    <property type="match status" value="1"/>
</dbReference>
<accession>A0A1I8F7N8</accession>
<protein>
    <submittedName>
        <fullName evidence="4">DAGKa domain-containing protein</fullName>
    </submittedName>
</protein>